<dbReference type="GO" id="GO:0006508">
    <property type="term" value="P:proteolysis"/>
    <property type="evidence" value="ECO:0007669"/>
    <property type="project" value="UniProtKB-KW"/>
</dbReference>
<dbReference type="Pfam" id="PF20216">
    <property type="entry name" value="DUF6576"/>
    <property type="match status" value="1"/>
</dbReference>
<comment type="caution">
    <text evidence="7">The sequence shown here is derived from an EMBL/GenBank/DDBJ whole genome shotgun (WGS) entry which is preliminary data.</text>
</comment>
<evidence type="ECO:0000256" key="4">
    <source>
        <dbReference type="SAM" id="Phobius"/>
    </source>
</evidence>
<feature type="transmembrane region" description="Helical" evidence="4">
    <location>
        <begin position="146"/>
        <end position="166"/>
    </location>
</feature>
<evidence type="ECO:0000256" key="1">
    <source>
        <dbReference type="ARBA" id="ARBA00009045"/>
    </source>
</evidence>
<dbReference type="PANTHER" id="PTHR43731">
    <property type="entry name" value="RHOMBOID PROTEASE"/>
    <property type="match status" value="1"/>
</dbReference>
<dbReference type="RefSeq" id="WP_219425582.1">
    <property type="nucleotide sequence ID" value="NZ_JAHXQY010000007.1"/>
</dbReference>
<feature type="domain" description="DUF6576" evidence="6">
    <location>
        <begin position="275"/>
        <end position="318"/>
    </location>
</feature>
<evidence type="ECO:0000259" key="5">
    <source>
        <dbReference type="Pfam" id="PF01694"/>
    </source>
</evidence>
<dbReference type="InterPro" id="IPR050925">
    <property type="entry name" value="Rhomboid_protease_S54"/>
</dbReference>
<feature type="transmembrane region" description="Helical" evidence="4">
    <location>
        <begin position="95"/>
        <end position="118"/>
    </location>
</feature>
<feature type="transmembrane region" description="Helical" evidence="4">
    <location>
        <begin position="12"/>
        <end position="30"/>
    </location>
</feature>
<comment type="similarity">
    <text evidence="1">Belongs to the peptidase S54 family.</text>
</comment>
<dbReference type="GO" id="GO:0016020">
    <property type="term" value="C:membrane"/>
    <property type="evidence" value="ECO:0007669"/>
    <property type="project" value="InterPro"/>
</dbReference>
<dbReference type="AlphaFoldDB" id="A0AAW4NPA2"/>
<keyword evidence="7" id="KW-0645">Protease</keyword>
<dbReference type="Proteomes" id="UP001196873">
    <property type="component" value="Unassembled WGS sequence"/>
</dbReference>
<evidence type="ECO:0000259" key="6">
    <source>
        <dbReference type="Pfam" id="PF20216"/>
    </source>
</evidence>
<accession>A0AAW4NPA2</accession>
<keyword evidence="4" id="KW-0812">Transmembrane</keyword>
<reference evidence="7" key="1">
    <citation type="submission" date="2021-07" db="EMBL/GenBank/DDBJ databases">
        <title>Genomic diversity and antimicrobial resistance of Prevotella spp. isolated from chronic lung disease airways.</title>
        <authorList>
            <person name="Webb K.A."/>
            <person name="Olagoke O.S."/>
            <person name="Baird T."/>
            <person name="Neill J."/>
            <person name="Pham A."/>
            <person name="Wells T.J."/>
            <person name="Ramsay K.A."/>
            <person name="Bell S.C."/>
            <person name="Sarovich D.S."/>
            <person name="Price E.P."/>
        </authorList>
    </citation>
    <scope>NUCLEOTIDE SEQUENCE</scope>
    <source>
        <strain evidence="7">SCHI0047.S.3</strain>
    </source>
</reference>
<evidence type="ECO:0000256" key="3">
    <source>
        <dbReference type="SAM" id="MobiDB-lite"/>
    </source>
</evidence>
<dbReference type="InterPro" id="IPR046483">
    <property type="entry name" value="DUF6576"/>
</dbReference>
<evidence type="ECO:0000313" key="7">
    <source>
        <dbReference type="EMBL" id="MBW4865095.1"/>
    </source>
</evidence>
<organism evidence="7 8">
    <name type="scientific">Segatella salivae</name>
    <dbReference type="NCBI Taxonomy" id="228604"/>
    <lineage>
        <taxon>Bacteria</taxon>
        <taxon>Pseudomonadati</taxon>
        <taxon>Bacteroidota</taxon>
        <taxon>Bacteroidia</taxon>
        <taxon>Bacteroidales</taxon>
        <taxon>Prevotellaceae</taxon>
        <taxon>Segatella</taxon>
    </lineage>
</organism>
<feature type="transmembrane region" description="Helical" evidence="4">
    <location>
        <begin position="178"/>
        <end position="199"/>
    </location>
</feature>
<feature type="transmembrane region" description="Helical" evidence="4">
    <location>
        <begin position="69"/>
        <end position="88"/>
    </location>
</feature>
<gene>
    <name evidence="7" type="ORF">KZY68_03460</name>
</gene>
<feature type="compositionally biased region" description="Basic and acidic residues" evidence="3">
    <location>
        <begin position="265"/>
        <end position="288"/>
    </location>
</feature>
<sequence length="319" mass="36859">MMRIPTVTKNLLLINVIAFILMWLLQRVSFMGGTPIDLNNIFGLHFFLATDFQFYQLFTYMFMHANLEHIFFNMFALWMFGMVVEQVWGPRRFLFYYIICGIGAGIFQEAAQFCSFYLTVSSHIPSFTIGQLPQIAYQLSPMLNNWTTVGASGAIYAILLAFGMLFPNERLFIIPIPIPIKAKFFVMIYAGIQLVMALSTTSDNVAHLAHLGGMIVGFFLIRYWRRHPGGGNNALQGQQFFDNLKRKWDHRKQQQGGNGNATHVNGDDNINRQSDWEYNRRKQEDQEEVDRILDKIRKSGYDSLSADEKRRLFESSKKN</sequence>
<dbReference type="PANTHER" id="PTHR43731:SF14">
    <property type="entry name" value="PRESENILIN-ASSOCIATED RHOMBOID-LIKE PROTEIN, MITOCHONDRIAL"/>
    <property type="match status" value="1"/>
</dbReference>
<feature type="transmembrane region" description="Helical" evidence="4">
    <location>
        <begin position="205"/>
        <end position="224"/>
    </location>
</feature>
<feature type="region of interest" description="Disordered" evidence="3">
    <location>
        <begin position="251"/>
        <end position="288"/>
    </location>
</feature>
<dbReference type="InterPro" id="IPR022764">
    <property type="entry name" value="Peptidase_S54_rhomboid_dom"/>
</dbReference>
<keyword evidence="4" id="KW-0472">Membrane</keyword>
<evidence type="ECO:0000313" key="8">
    <source>
        <dbReference type="Proteomes" id="UP001196873"/>
    </source>
</evidence>
<feature type="domain" description="Peptidase S54 rhomboid" evidence="5">
    <location>
        <begin position="52"/>
        <end position="223"/>
    </location>
</feature>
<keyword evidence="4" id="KW-1133">Transmembrane helix</keyword>
<dbReference type="EMBL" id="JAHXRF010000004">
    <property type="protein sequence ID" value="MBW4865095.1"/>
    <property type="molecule type" value="Genomic_DNA"/>
</dbReference>
<proteinExistence type="inferred from homology"/>
<dbReference type="Pfam" id="PF01694">
    <property type="entry name" value="Rhomboid"/>
    <property type="match status" value="1"/>
</dbReference>
<keyword evidence="2" id="KW-0378">Hydrolase</keyword>
<evidence type="ECO:0000256" key="2">
    <source>
        <dbReference type="ARBA" id="ARBA00022801"/>
    </source>
</evidence>
<dbReference type="GO" id="GO:0004252">
    <property type="term" value="F:serine-type endopeptidase activity"/>
    <property type="evidence" value="ECO:0007669"/>
    <property type="project" value="InterPro"/>
</dbReference>
<protein>
    <submittedName>
        <fullName evidence="7">Rhomboid family intramembrane serine protease</fullName>
    </submittedName>
</protein>
<name>A0AAW4NPA2_9BACT</name>